<dbReference type="InterPro" id="IPR003653">
    <property type="entry name" value="Peptidase_C48_C"/>
</dbReference>
<dbReference type="PROSITE" id="PS50600">
    <property type="entry name" value="ULP_PROTEASE"/>
    <property type="match status" value="1"/>
</dbReference>
<dbReference type="SUPFAM" id="SSF54001">
    <property type="entry name" value="Cysteine proteinases"/>
    <property type="match status" value="1"/>
</dbReference>
<keyword evidence="3" id="KW-0378">Hydrolase</keyword>
<evidence type="ECO:0000313" key="6">
    <source>
        <dbReference type="EMBL" id="KAK9223206.1"/>
    </source>
</evidence>
<dbReference type="GO" id="GO:0016926">
    <property type="term" value="P:protein desumoylation"/>
    <property type="evidence" value="ECO:0007669"/>
    <property type="project" value="TreeGrafter"/>
</dbReference>
<dbReference type="InterPro" id="IPR038765">
    <property type="entry name" value="Papain-like_cys_pep_sf"/>
</dbReference>
<dbReference type="Pfam" id="PF02902">
    <property type="entry name" value="Peptidase_C48"/>
    <property type="match status" value="1"/>
</dbReference>
<keyword evidence="7" id="KW-1185">Reference proteome</keyword>
<keyword evidence="4" id="KW-0788">Thiol protease</keyword>
<comment type="similarity">
    <text evidence="1">Belongs to the peptidase C48 family.</text>
</comment>
<evidence type="ECO:0000256" key="4">
    <source>
        <dbReference type="ARBA" id="ARBA00022807"/>
    </source>
</evidence>
<name>A0AAP0MWD5_9ROSI</name>
<evidence type="ECO:0000313" key="7">
    <source>
        <dbReference type="Proteomes" id="UP001428341"/>
    </source>
</evidence>
<dbReference type="GO" id="GO:0005634">
    <property type="term" value="C:nucleus"/>
    <property type="evidence" value="ECO:0007669"/>
    <property type="project" value="TreeGrafter"/>
</dbReference>
<dbReference type="PANTHER" id="PTHR12606">
    <property type="entry name" value="SENTRIN/SUMO-SPECIFIC PROTEASE"/>
    <property type="match status" value="1"/>
</dbReference>
<protein>
    <recommendedName>
        <fullName evidence="5">Ubiquitin-like protease family profile domain-containing protein</fullName>
    </recommendedName>
</protein>
<reference evidence="6 7" key="1">
    <citation type="submission" date="2024-05" db="EMBL/GenBank/DDBJ databases">
        <title>Haplotype-resolved chromosome-level genome assembly of Huyou (Citrus changshanensis).</title>
        <authorList>
            <person name="Miao C."/>
            <person name="Chen W."/>
            <person name="Wu Y."/>
            <person name="Wang L."/>
            <person name="Zhao S."/>
            <person name="Grierson D."/>
            <person name="Xu C."/>
            <person name="Chen K."/>
        </authorList>
    </citation>
    <scope>NUCLEOTIDE SEQUENCE [LARGE SCALE GENOMIC DNA]</scope>
    <source>
        <strain evidence="6">01-14</strain>
        <tissue evidence="6">Leaf</tissue>
    </source>
</reference>
<evidence type="ECO:0000259" key="5">
    <source>
        <dbReference type="PROSITE" id="PS50600"/>
    </source>
</evidence>
<proteinExistence type="inferred from homology"/>
<evidence type="ECO:0000256" key="1">
    <source>
        <dbReference type="ARBA" id="ARBA00005234"/>
    </source>
</evidence>
<dbReference type="AlphaFoldDB" id="A0AAP0MWD5"/>
<feature type="domain" description="Ubiquitin-like protease family profile" evidence="5">
    <location>
        <begin position="1"/>
        <end position="163"/>
    </location>
</feature>
<dbReference type="Gene3D" id="3.40.395.10">
    <property type="entry name" value="Adenoviral Proteinase, Chain A"/>
    <property type="match status" value="1"/>
</dbReference>
<accession>A0AAP0MWD5</accession>
<dbReference type="EMBL" id="JBCGBO010000002">
    <property type="protein sequence ID" value="KAK9223206.1"/>
    <property type="molecule type" value="Genomic_DNA"/>
</dbReference>
<comment type="caution">
    <text evidence="6">The sequence shown here is derived from an EMBL/GenBank/DDBJ whole genome shotgun (WGS) entry which is preliminary data.</text>
</comment>
<sequence length="188" mass="22197">MAWEAEQRGRHACVAQPCKQIYLESLWGDGKVDLATIDYESLAGYENGWEDTLSKPWVDVDIVYIPVNFKGGHWLLAQLDLRKKEIWLYDSSIVLYDDLNYFRKLLPLRVIISHWLARIDFYKTHEDKQPNRCWECKRFYDLPQQTPARGGCGVYMLMYMSYLMLGHIPNFIYCGDLLRKMIAMDEIL</sequence>
<evidence type="ECO:0000256" key="3">
    <source>
        <dbReference type="ARBA" id="ARBA00022801"/>
    </source>
</evidence>
<keyword evidence="2" id="KW-0645">Protease</keyword>
<organism evidence="6 7">
    <name type="scientific">Citrus x changshan-huyou</name>
    <dbReference type="NCBI Taxonomy" id="2935761"/>
    <lineage>
        <taxon>Eukaryota</taxon>
        <taxon>Viridiplantae</taxon>
        <taxon>Streptophyta</taxon>
        <taxon>Embryophyta</taxon>
        <taxon>Tracheophyta</taxon>
        <taxon>Spermatophyta</taxon>
        <taxon>Magnoliopsida</taxon>
        <taxon>eudicotyledons</taxon>
        <taxon>Gunneridae</taxon>
        <taxon>Pentapetalae</taxon>
        <taxon>rosids</taxon>
        <taxon>malvids</taxon>
        <taxon>Sapindales</taxon>
        <taxon>Rutaceae</taxon>
        <taxon>Aurantioideae</taxon>
        <taxon>Citrus</taxon>
    </lineage>
</organism>
<dbReference type="GO" id="GO:0006508">
    <property type="term" value="P:proteolysis"/>
    <property type="evidence" value="ECO:0007669"/>
    <property type="project" value="UniProtKB-KW"/>
</dbReference>
<dbReference type="GO" id="GO:0016929">
    <property type="term" value="F:deSUMOylase activity"/>
    <property type="evidence" value="ECO:0007669"/>
    <property type="project" value="TreeGrafter"/>
</dbReference>
<dbReference type="PANTHER" id="PTHR12606:SF136">
    <property type="entry name" value="ULP1 PROTEASE FAMILY PROTEIN"/>
    <property type="match status" value="1"/>
</dbReference>
<gene>
    <name evidence="6" type="ORF">WN944_011648</name>
</gene>
<evidence type="ECO:0000256" key="2">
    <source>
        <dbReference type="ARBA" id="ARBA00022670"/>
    </source>
</evidence>
<dbReference type="Proteomes" id="UP001428341">
    <property type="component" value="Unassembled WGS sequence"/>
</dbReference>